<evidence type="ECO:0000313" key="1">
    <source>
        <dbReference type="EMBL" id="TQE14333.1"/>
    </source>
</evidence>
<keyword evidence="2" id="KW-1185">Reference proteome</keyword>
<name>A0A540NUT1_MALBA</name>
<dbReference type="AlphaFoldDB" id="A0A540NUT1"/>
<organism evidence="1 2">
    <name type="scientific">Malus baccata</name>
    <name type="common">Siberian crab apple</name>
    <name type="synonym">Pyrus baccata</name>
    <dbReference type="NCBI Taxonomy" id="106549"/>
    <lineage>
        <taxon>Eukaryota</taxon>
        <taxon>Viridiplantae</taxon>
        <taxon>Streptophyta</taxon>
        <taxon>Embryophyta</taxon>
        <taxon>Tracheophyta</taxon>
        <taxon>Spermatophyta</taxon>
        <taxon>Magnoliopsida</taxon>
        <taxon>eudicotyledons</taxon>
        <taxon>Gunneridae</taxon>
        <taxon>Pentapetalae</taxon>
        <taxon>rosids</taxon>
        <taxon>fabids</taxon>
        <taxon>Rosales</taxon>
        <taxon>Rosaceae</taxon>
        <taxon>Amygdaloideae</taxon>
        <taxon>Maleae</taxon>
        <taxon>Malus</taxon>
    </lineage>
</organism>
<dbReference type="EMBL" id="VIEB01000005">
    <property type="protein sequence ID" value="TQE14333.1"/>
    <property type="molecule type" value="Genomic_DNA"/>
</dbReference>
<proteinExistence type="predicted"/>
<protein>
    <submittedName>
        <fullName evidence="1">Uncharacterized protein</fullName>
    </submittedName>
</protein>
<accession>A0A540NUT1</accession>
<evidence type="ECO:0000313" key="2">
    <source>
        <dbReference type="Proteomes" id="UP000315295"/>
    </source>
</evidence>
<reference evidence="1 2" key="1">
    <citation type="journal article" date="2019" name="G3 (Bethesda)">
        <title>Sequencing of a Wild Apple (Malus baccata) Genome Unravels the Differences Between Cultivated and Wild Apple Species Regarding Disease Resistance and Cold Tolerance.</title>
        <authorList>
            <person name="Chen X."/>
        </authorList>
    </citation>
    <scope>NUCLEOTIDE SEQUENCE [LARGE SCALE GENOMIC DNA]</scope>
    <source>
        <strain evidence="2">cv. Shandingzi</strain>
        <tissue evidence="1">Leaves</tissue>
    </source>
</reference>
<sequence length="87" mass="9558">MATLAFVVWLIRRPLPKAHTPNANALSSSSYSSMPFNLQQQQYPAPYAVVAPPDPFVYPTSAPVAGVYLGMNHGSIYQNYDRNIGET</sequence>
<comment type="caution">
    <text evidence="1">The sequence shown here is derived from an EMBL/GenBank/DDBJ whole genome shotgun (WGS) entry which is preliminary data.</text>
</comment>
<dbReference type="Proteomes" id="UP000315295">
    <property type="component" value="Unassembled WGS sequence"/>
</dbReference>
<gene>
    <name evidence="1" type="ORF">C1H46_000252</name>
</gene>